<accession>A0A921RSC7</accession>
<protein>
    <submittedName>
        <fullName evidence="2">Uncharacterized protein</fullName>
    </submittedName>
</protein>
<feature type="region of interest" description="Disordered" evidence="1">
    <location>
        <begin position="165"/>
        <end position="185"/>
    </location>
</feature>
<name>A0A921RSC7_SORBI</name>
<evidence type="ECO:0000313" key="2">
    <source>
        <dbReference type="EMBL" id="KAG0544834.1"/>
    </source>
</evidence>
<dbReference type="AlphaFoldDB" id="A0A921RSC7"/>
<reference evidence="2" key="1">
    <citation type="journal article" date="2019" name="BMC Genomics">
        <title>A new reference genome for Sorghum bicolor reveals high levels of sequence similarity between sweet and grain genotypes: implications for the genetics of sugar metabolism.</title>
        <authorList>
            <person name="Cooper E.A."/>
            <person name="Brenton Z.W."/>
            <person name="Flinn B.S."/>
            <person name="Jenkins J."/>
            <person name="Shu S."/>
            <person name="Flowers D."/>
            <person name="Luo F."/>
            <person name="Wang Y."/>
            <person name="Xia P."/>
            <person name="Barry K."/>
            <person name="Daum C."/>
            <person name="Lipzen A."/>
            <person name="Yoshinaga Y."/>
            <person name="Schmutz J."/>
            <person name="Saski C."/>
            <person name="Vermerris W."/>
            <person name="Kresovich S."/>
        </authorList>
    </citation>
    <scope>NUCLEOTIDE SEQUENCE</scope>
</reference>
<gene>
    <name evidence="2" type="ORF">BDA96_02G310600</name>
</gene>
<sequence>MGVAEAEAEAAAAAISGRRVDDAPAHHDARWRRLLLRRRGVVVGRRGRRRHEVAPRVAAAFRRRGMVEDGGRGRRWRRGGEDVPAALGQGALELVRVLVAAQRLRAVELAVAVVARERLPRAVVGGGHGGAAMERRRVQAQVQADAMSVRRRRVLHRSKNKRELGDRRVCLQGSTRSQEGENAVA</sequence>
<comment type="caution">
    <text evidence="2">The sequence shown here is derived from an EMBL/GenBank/DDBJ whole genome shotgun (WGS) entry which is preliminary data.</text>
</comment>
<organism evidence="2 3">
    <name type="scientific">Sorghum bicolor</name>
    <name type="common">Sorghum</name>
    <name type="synonym">Sorghum vulgare</name>
    <dbReference type="NCBI Taxonomy" id="4558"/>
    <lineage>
        <taxon>Eukaryota</taxon>
        <taxon>Viridiplantae</taxon>
        <taxon>Streptophyta</taxon>
        <taxon>Embryophyta</taxon>
        <taxon>Tracheophyta</taxon>
        <taxon>Spermatophyta</taxon>
        <taxon>Magnoliopsida</taxon>
        <taxon>Liliopsida</taxon>
        <taxon>Poales</taxon>
        <taxon>Poaceae</taxon>
        <taxon>PACMAD clade</taxon>
        <taxon>Panicoideae</taxon>
        <taxon>Andropogonodae</taxon>
        <taxon>Andropogoneae</taxon>
        <taxon>Sorghinae</taxon>
        <taxon>Sorghum</taxon>
    </lineage>
</organism>
<evidence type="ECO:0000313" key="3">
    <source>
        <dbReference type="Proteomes" id="UP000807115"/>
    </source>
</evidence>
<evidence type="ECO:0000256" key="1">
    <source>
        <dbReference type="SAM" id="MobiDB-lite"/>
    </source>
</evidence>
<reference evidence="2" key="2">
    <citation type="submission" date="2020-10" db="EMBL/GenBank/DDBJ databases">
        <authorList>
            <person name="Cooper E.A."/>
            <person name="Brenton Z.W."/>
            <person name="Flinn B.S."/>
            <person name="Jenkins J."/>
            <person name="Shu S."/>
            <person name="Flowers D."/>
            <person name="Luo F."/>
            <person name="Wang Y."/>
            <person name="Xia P."/>
            <person name="Barry K."/>
            <person name="Daum C."/>
            <person name="Lipzen A."/>
            <person name="Yoshinaga Y."/>
            <person name="Schmutz J."/>
            <person name="Saski C."/>
            <person name="Vermerris W."/>
            <person name="Kresovich S."/>
        </authorList>
    </citation>
    <scope>NUCLEOTIDE SEQUENCE</scope>
</reference>
<dbReference type="EMBL" id="CM027681">
    <property type="protein sequence ID" value="KAG0544834.1"/>
    <property type="molecule type" value="Genomic_DNA"/>
</dbReference>
<proteinExistence type="predicted"/>
<dbReference type="Proteomes" id="UP000807115">
    <property type="component" value="Chromosome 2"/>
</dbReference>